<name>A0A0C9Q849_9HYME</name>
<reference evidence="1" key="1">
    <citation type="submission" date="2015-01" db="EMBL/GenBank/DDBJ databases">
        <title>Transcriptome Assembly of Fopius arisanus.</title>
        <authorList>
            <person name="Geib S."/>
        </authorList>
    </citation>
    <scope>NUCLEOTIDE SEQUENCE</scope>
</reference>
<dbReference type="EMBL" id="GBYB01010378">
    <property type="protein sequence ID" value="JAG80145.1"/>
    <property type="molecule type" value="Transcribed_RNA"/>
</dbReference>
<organism evidence="1">
    <name type="scientific">Fopius arisanus</name>
    <dbReference type="NCBI Taxonomy" id="64838"/>
    <lineage>
        <taxon>Eukaryota</taxon>
        <taxon>Metazoa</taxon>
        <taxon>Ecdysozoa</taxon>
        <taxon>Arthropoda</taxon>
        <taxon>Hexapoda</taxon>
        <taxon>Insecta</taxon>
        <taxon>Pterygota</taxon>
        <taxon>Neoptera</taxon>
        <taxon>Endopterygota</taxon>
        <taxon>Hymenoptera</taxon>
        <taxon>Apocrita</taxon>
        <taxon>Ichneumonoidea</taxon>
        <taxon>Braconidae</taxon>
        <taxon>Opiinae</taxon>
        <taxon>Fopius</taxon>
    </lineage>
</organism>
<protein>
    <submittedName>
        <fullName evidence="1">DinG protein</fullName>
    </submittedName>
</protein>
<gene>
    <name evidence="1" type="primary">dinG</name>
    <name evidence="1" type="ORF">g.16608</name>
</gene>
<dbReference type="AlphaFoldDB" id="A0A0C9Q849"/>
<proteinExistence type="predicted"/>
<evidence type="ECO:0000313" key="1">
    <source>
        <dbReference type="EMBL" id="JAG80145.1"/>
    </source>
</evidence>
<accession>A0A0C9Q849</accession>
<sequence length="122" mass="13762">MSRLCHTVGFGYPRFYGFVTRTPSLLCQLGSPEINPQYKSINPPPKHPLAPDTKKNDSQFDIIPILLDQFKNRLYIVLTSPRNEGKTRSRTELVSRLMSLGCPCGCNYVVFLNDNDNVKSIG</sequence>